<dbReference type="CDD" id="cd00995">
    <property type="entry name" value="PBP2_NikA_DppA_OppA_like"/>
    <property type="match status" value="1"/>
</dbReference>
<sequence>MPSHGSNDDGDISRRPLLKGLGAAGLIGLAGCISEEGDVEADNAAEELIAEGFEEEGVEPPFETTVYANSDSSDRIAYGELIQNELNETGFFDVSFEDMEWGSYLDFMNSVAEEEENALLCSGHAADWDPHVFMNNPYHSSAHSPSGINTNHFEDEEYDDLVDEGVEESDQEARQDIYADAQERLVELSPVALIQFGEQVTAWNDDEVSGFKTHPMAGREFTAVYAPHEGVYTEVDNDDDELRVDLGSDVPDFDPISQEDTVSLMATTLVYESLIAVDFAGNPQPGLATDWEQEDDTTWRFYLREGVEFHNGDEFTAHDVQTSYERYEGEFRESDVYDWYEGSEIVNDHEIVIEHHRDYSGPFEATGAGDVPIVPEGAEDGDVDLSDGPVGTGPYQFDEHQEDDRFVIERYDDHWYSGDEYDNDVPETPPVETVVMEVIPEGSSRHQALEVGDIDLSQGLPAESVAEFEDDDDFDIDGALGLTNEYLTFPLWQEPFNNPKVRRGISGLIPRETIMDNVFHDVGELAYTPISPILEDFTGTDYQDDLAEEYLEVQ</sequence>
<dbReference type="PROSITE" id="PS51318">
    <property type="entry name" value="TAT"/>
    <property type="match status" value="1"/>
</dbReference>
<feature type="domain" description="Solute-binding protein family 5" evidence="4">
    <location>
        <begin position="283"/>
        <end position="551"/>
    </location>
</feature>
<keyword evidence="6" id="KW-1185">Reference proteome</keyword>
<evidence type="ECO:0000259" key="4">
    <source>
        <dbReference type="Pfam" id="PF00496"/>
    </source>
</evidence>
<dbReference type="Gene3D" id="3.90.76.10">
    <property type="entry name" value="Dipeptide-binding Protein, Domain 1"/>
    <property type="match status" value="1"/>
</dbReference>
<organism evidence="5 6">
    <name type="scientific">Natronorubrum sediminis</name>
    <dbReference type="NCBI Taxonomy" id="640943"/>
    <lineage>
        <taxon>Archaea</taxon>
        <taxon>Methanobacteriati</taxon>
        <taxon>Methanobacteriota</taxon>
        <taxon>Stenosarchaea group</taxon>
        <taxon>Halobacteria</taxon>
        <taxon>Halobacteriales</taxon>
        <taxon>Natrialbaceae</taxon>
        <taxon>Natronorubrum</taxon>
    </lineage>
</organism>
<evidence type="ECO:0000256" key="3">
    <source>
        <dbReference type="ARBA" id="ARBA00022729"/>
    </source>
</evidence>
<evidence type="ECO:0000313" key="5">
    <source>
        <dbReference type="EMBL" id="SEH12451.1"/>
    </source>
</evidence>
<dbReference type="Proteomes" id="UP000199112">
    <property type="component" value="Unassembled WGS sequence"/>
</dbReference>
<reference evidence="6" key="1">
    <citation type="submission" date="2016-10" db="EMBL/GenBank/DDBJ databases">
        <authorList>
            <person name="Varghese N."/>
            <person name="Submissions S."/>
        </authorList>
    </citation>
    <scope>NUCLEOTIDE SEQUENCE [LARGE SCALE GENOMIC DNA]</scope>
    <source>
        <strain evidence="6">CGMCC 1.8981</strain>
    </source>
</reference>
<dbReference type="InterPro" id="IPR039424">
    <property type="entry name" value="SBP_5"/>
</dbReference>
<keyword evidence="3" id="KW-0732">Signal</keyword>
<dbReference type="Gene3D" id="3.10.105.10">
    <property type="entry name" value="Dipeptide-binding Protein, Domain 3"/>
    <property type="match status" value="2"/>
</dbReference>
<dbReference type="GO" id="GO:0015833">
    <property type="term" value="P:peptide transport"/>
    <property type="evidence" value="ECO:0007669"/>
    <property type="project" value="TreeGrafter"/>
</dbReference>
<dbReference type="EMBL" id="FNWL01000001">
    <property type="protein sequence ID" value="SEH12451.1"/>
    <property type="molecule type" value="Genomic_DNA"/>
</dbReference>
<accession>A0A1H6FNH2</accession>
<proteinExistence type="inferred from homology"/>
<dbReference type="RefSeq" id="WP_090505398.1">
    <property type="nucleotide sequence ID" value="NZ_FNWL01000001.1"/>
</dbReference>
<dbReference type="InterPro" id="IPR006311">
    <property type="entry name" value="TAT_signal"/>
</dbReference>
<dbReference type="OrthoDB" id="233597at2157"/>
<dbReference type="Gene3D" id="3.40.190.10">
    <property type="entry name" value="Periplasmic binding protein-like II"/>
    <property type="match status" value="2"/>
</dbReference>
<dbReference type="SUPFAM" id="SSF53850">
    <property type="entry name" value="Periplasmic binding protein-like II"/>
    <property type="match status" value="2"/>
</dbReference>
<dbReference type="AlphaFoldDB" id="A0A1H6FNH2"/>
<dbReference type="GO" id="GO:1904680">
    <property type="term" value="F:peptide transmembrane transporter activity"/>
    <property type="evidence" value="ECO:0007669"/>
    <property type="project" value="TreeGrafter"/>
</dbReference>
<protein>
    <submittedName>
        <fullName evidence="5">Peptide/nickel transport system substrate-binding protein</fullName>
    </submittedName>
</protein>
<evidence type="ECO:0000256" key="1">
    <source>
        <dbReference type="ARBA" id="ARBA00005695"/>
    </source>
</evidence>
<dbReference type="Pfam" id="PF00496">
    <property type="entry name" value="SBP_bac_5"/>
    <property type="match status" value="1"/>
</dbReference>
<name>A0A1H6FNH2_9EURY</name>
<evidence type="ECO:0000256" key="2">
    <source>
        <dbReference type="ARBA" id="ARBA00022448"/>
    </source>
</evidence>
<dbReference type="PANTHER" id="PTHR30290">
    <property type="entry name" value="PERIPLASMIC BINDING COMPONENT OF ABC TRANSPORTER"/>
    <property type="match status" value="1"/>
</dbReference>
<gene>
    <name evidence="5" type="ORF">SAMN04487967_0815</name>
</gene>
<keyword evidence="2" id="KW-0813">Transport</keyword>
<evidence type="ECO:0000313" key="6">
    <source>
        <dbReference type="Proteomes" id="UP000199112"/>
    </source>
</evidence>
<dbReference type="InterPro" id="IPR000914">
    <property type="entry name" value="SBP_5_dom"/>
</dbReference>
<dbReference type="PANTHER" id="PTHR30290:SF9">
    <property type="entry name" value="OLIGOPEPTIDE-BINDING PROTEIN APPA"/>
    <property type="match status" value="1"/>
</dbReference>
<comment type="similarity">
    <text evidence="1">Belongs to the bacterial solute-binding protein 5 family.</text>
</comment>